<dbReference type="EMBL" id="CANTFK010000877">
    <property type="protein sequence ID" value="CAI5732182.1"/>
    <property type="molecule type" value="Genomic_DNA"/>
</dbReference>
<feature type="region of interest" description="Disordered" evidence="1">
    <location>
        <begin position="140"/>
        <end position="160"/>
    </location>
</feature>
<evidence type="ECO:0000256" key="1">
    <source>
        <dbReference type="SAM" id="MobiDB-lite"/>
    </source>
</evidence>
<feature type="compositionally biased region" description="Basic and acidic residues" evidence="1">
    <location>
        <begin position="150"/>
        <end position="160"/>
    </location>
</feature>
<sequence>MEFSEDIDENELIDAFDAQEAEARASTESTNPSTLHRDASFRQPTRLNVQESQGKTRIPTLYPTFDSSGPKIPVVGTMTPKQQHQMSLTNAQTIDPAPTHRKEESMTDVELQRKRQEVEREMSVYQERFDYIAHALAGETPHQIQKRKQRKEERIERQEKRHEVVEMRLQHRLERLEEREKRRTRFQARHDQARRSPSPSRDCESQRNLLENVGLHSKNG</sequence>
<protein>
    <submittedName>
        <fullName evidence="2">Uncharacterized protein</fullName>
    </submittedName>
</protein>
<dbReference type="AlphaFoldDB" id="A0AAV0U5B5"/>
<dbReference type="Proteomes" id="UP001159659">
    <property type="component" value="Unassembled WGS sequence"/>
</dbReference>
<feature type="region of interest" description="Disordered" evidence="1">
    <location>
        <begin position="176"/>
        <end position="220"/>
    </location>
</feature>
<reference evidence="2" key="1">
    <citation type="submission" date="2022-12" db="EMBL/GenBank/DDBJ databases">
        <authorList>
            <person name="Webb A."/>
        </authorList>
    </citation>
    <scope>NUCLEOTIDE SEQUENCE</scope>
    <source>
        <strain evidence="2">Pf2</strain>
    </source>
</reference>
<comment type="caution">
    <text evidence="2">The sequence shown here is derived from an EMBL/GenBank/DDBJ whole genome shotgun (WGS) entry which is preliminary data.</text>
</comment>
<organism evidence="2 3">
    <name type="scientific">Peronospora farinosa</name>
    <dbReference type="NCBI Taxonomy" id="134698"/>
    <lineage>
        <taxon>Eukaryota</taxon>
        <taxon>Sar</taxon>
        <taxon>Stramenopiles</taxon>
        <taxon>Oomycota</taxon>
        <taxon>Peronosporomycetes</taxon>
        <taxon>Peronosporales</taxon>
        <taxon>Peronosporaceae</taxon>
        <taxon>Peronospora</taxon>
    </lineage>
</organism>
<feature type="region of interest" description="Disordered" evidence="1">
    <location>
        <begin position="20"/>
        <end position="71"/>
    </location>
</feature>
<proteinExistence type="predicted"/>
<evidence type="ECO:0000313" key="3">
    <source>
        <dbReference type="Proteomes" id="UP001159659"/>
    </source>
</evidence>
<gene>
    <name evidence="2" type="ORF">PFR002_LOCUS6808</name>
</gene>
<feature type="compositionally biased region" description="Polar residues" evidence="1">
    <location>
        <begin position="42"/>
        <end position="55"/>
    </location>
</feature>
<name>A0AAV0U5B5_9STRA</name>
<accession>A0AAV0U5B5</accession>
<evidence type="ECO:0000313" key="2">
    <source>
        <dbReference type="EMBL" id="CAI5732182.1"/>
    </source>
</evidence>